<dbReference type="GO" id="GO:0016853">
    <property type="term" value="F:isomerase activity"/>
    <property type="evidence" value="ECO:0007669"/>
    <property type="project" value="UniProtKB-KW"/>
</dbReference>
<dbReference type="PANTHER" id="PTHR12110">
    <property type="entry name" value="HYDROXYPYRUVATE ISOMERASE"/>
    <property type="match status" value="1"/>
</dbReference>
<dbReference type="PANTHER" id="PTHR12110:SF41">
    <property type="entry name" value="INOSOSE DEHYDRATASE"/>
    <property type="match status" value="1"/>
</dbReference>
<dbReference type="Proteomes" id="UP000664163">
    <property type="component" value="Unassembled WGS sequence"/>
</dbReference>
<keyword evidence="4" id="KW-1185">Reference proteome</keyword>
<dbReference type="Pfam" id="PF01261">
    <property type="entry name" value="AP_endonuc_2"/>
    <property type="match status" value="1"/>
</dbReference>
<evidence type="ECO:0000259" key="2">
    <source>
        <dbReference type="Pfam" id="PF01261"/>
    </source>
</evidence>
<evidence type="ECO:0000256" key="1">
    <source>
        <dbReference type="SAM" id="SignalP"/>
    </source>
</evidence>
<dbReference type="InterPro" id="IPR013022">
    <property type="entry name" value="Xyl_isomerase-like_TIM-brl"/>
</dbReference>
<dbReference type="EMBL" id="JAFLND010000001">
    <property type="protein sequence ID" value="MBO0330312.1"/>
    <property type="molecule type" value="Genomic_DNA"/>
</dbReference>
<dbReference type="SUPFAM" id="SSF51658">
    <property type="entry name" value="Xylose isomerase-like"/>
    <property type="match status" value="1"/>
</dbReference>
<dbReference type="RefSeq" id="WP_207070716.1">
    <property type="nucleotide sequence ID" value="NZ_JAFLND010000001.1"/>
</dbReference>
<comment type="caution">
    <text evidence="3">The sequence shown here is derived from an EMBL/GenBank/DDBJ whole genome shotgun (WGS) entry which is preliminary data.</text>
</comment>
<feature type="domain" description="Xylose isomerase-like TIM barrel" evidence="2">
    <location>
        <begin position="50"/>
        <end position="264"/>
    </location>
</feature>
<evidence type="ECO:0000313" key="3">
    <source>
        <dbReference type="EMBL" id="MBO0330312.1"/>
    </source>
</evidence>
<sequence length="295" mass="33902">MIRTSFIKTYWLMALLVTAVFTKMDAQQNFGGLALYTLRDNMKSDVEATLQEVADVGYGYVEAAGYSEGKFYGMEPADFKELLSSKGLKPISTHQRVTEMEETDAMVAAVKEAGFKYFVVPSPPRSLVEVDRETRTMKMKGTLDDFVDFLTELGKKCEIEGIQLLYHNHDMELKPDENGVKPLDYLLEYTDPKYVNFQMDLFWMTRANADPVAYFEKYPGRFKSWHVKDMDEQDRFAPVGKGKIDFKRILASKNKSGMQYFFVEQDRVFDGLKPLEAIRISHKGLKNIGFDKVLE</sequence>
<proteinExistence type="predicted"/>
<organism evidence="3 4">
    <name type="scientific">[Muricauda] lutisoli</name>
    <dbReference type="NCBI Taxonomy" id="2816035"/>
    <lineage>
        <taxon>Bacteria</taxon>
        <taxon>Pseudomonadati</taxon>
        <taxon>Bacteroidota</taxon>
        <taxon>Flavobacteriia</taxon>
        <taxon>Flavobacteriales</taxon>
        <taxon>Flavobacteriaceae</taxon>
        <taxon>Allomuricauda</taxon>
    </lineage>
</organism>
<dbReference type="InterPro" id="IPR050312">
    <property type="entry name" value="IolE/XylAMocC-like"/>
</dbReference>
<feature type="chain" id="PRO_5046031388" evidence="1">
    <location>
        <begin position="20"/>
        <end position="295"/>
    </location>
</feature>
<protein>
    <submittedName>
        <fullName evidence="3">Sugar phosphate isomerase/epimerase</fullName>
    </submittedName>
</protein>
<feature type="signal peptide" evidence="1">
    <location>
        <begin position="1"/>
        <end position="19"/>
    </location>
</feature>
<dbReference type="Gene3D" id="3.20.20.150">
    <property type="entry name" value="Divalent-metal-dependent TIM barrel enzymes"/>
    <property type="match status" value="1"/>
</dbReference>
<name>A0ABS3EX37_9FLAO</name>
<accession>A0ABS3EX37</accession>
<dbReference type="InterPro" id="IPR036237">
    <property type="entry name" value="Xyl_isomerase-like_sf"/>
</dbReference>
<keyword evidence="3" id="KW-0413">Isomerase</keyword>
<evidence type="ECO:0000313" key="4">
    <source>
        <dbReference type="Proteomes" id="UP000664163"/>
    </source>
</evidence>
<gene>
    <name evidence="3" type="ORF">J0X13_07105</name>
</gene>
<keyword evidence="1" id="KW-0732">Signal</keyword>
<reference evidence="3 4" key="1">
    <citation type="submission" date="2021-03" db="EMBL/GenBank/DDBJ databases">
        <title>Muricauda sp. CAU 1631 isolated from Incheon.</title>
        <authorList>
            <person name="Kim W."/>
        </authorList>
    </citation>
    <scope>NUCLEOTIDE SEQUENCE [LARGE SCALE GENOMIC DNA]</scope>
    <source>
        <strain evidence="3 4">CAU 1631</strain>
    </source>
</reference>